<proteinExistence type="predicted"/>
<protein>
    <submittedName>
        <fullName evidence="1">Uncharacterized protein</fullName>
    </submittedName>
</protein>
<dbReference type="AlphaFoldDB" id="A0A2X3F515"/>
<gene>
    <name evidence="1" type="ORF">NCTC9645_01296</name>
</gene>
<organism evidence="1 2">
    <name type="scientific">Klebsiella pneumoniae</name>
    <dbReference type="NCBI Taxonomy" id="573"/>
    <lineage>
        <taxon>Bacteria</taxon>
        <taxon>Pseudomonadati</taxon>
        <taxon>Pseudomonadota</taxon>
        <taxon>Gammaproteobacteria</taxon>
        <taxon>Enterobacterales</taxon>
        <taxon>Enterobacteriaceae</taxon>
        <taxon>Klebsiella/Raoultella group</taxon>
        <taxon>Klebsiella</taxon>
        <taxon>Klebsiella pneumoniae complex</taxon>
    </lineage>
</organism>
<evidence type="ECO:0000313" key="2">
    <source>
        <dbReference type="Proteomes" id="UP000250675"/>
    </source>
</evidence>
<dbReference type="EMBL" id="UASO01000004">
    <property type="protein sequence ID" value="SQC19739.1"/>
    <property type="molecule type" value="Genomic_DNA"/>
</dbReference>
<name>A0A2X3F515_KLEPN</name>
<dbReference type="Proteomes" id="UP000250675">
    <property type="component" value="Unassembled WGS sequence"/>
</dbReference>
<evidence type="ECO:0000313" key="1">
    <source>
        <dbReference type="EMBL" id="SQC19739.1"/>
    </source>
</evidence>
<accession>A0A2X3F515</accession>
<sequence length="100" mass="11789">MPRQPKVVQFQRLIPPQKLLRLNLVRWKPPKAWLKMQSLLRVQQIAPKLRQKSRNLVLMLILMSLLHKPRSTLALKRGVISLFARPFQRNGLMNMRTSTV</sequence>
<reference evidence="1 2" key="1">
    <citation type="submission" date="2018-06" db="EMBL/GenBank/DDBJ databases">
        <authorList>
            <consortium name="Pathogen Informatics"/>
            <person name="Doyle S."/>
        </authorList>
    </citation>
    <scope>NUCLEOTIDE SEQUENCE [LARGE SCALE GENOMIC DNA]</scope>
    <source>
        <strain evidence="1 2">NCTC9645</strain>
    </source>
</reference>